<proteinExistence type="predicted"/>
<dbReference type="AlphaFoldDB" id="A0A699WSM6"/>
<comment type="caution">
    <text evidence="1">The sequence shown here is derived from an EMBL/GenBank/DDBJ whole genome shotgun (WGS) entry which is preliminary data.</text>
</comment>
<sequence>QVSIQRDHEIAFALLEAGHDRRVLAVVAVEDDRDYRAAITLSSLEQYLGRVVTTAVVNQNDFVGLAHLRAGRFGTAQQFRQALFLVVDRDNDRHAVDGVRFHERTSTMDSMALTTRSTSA</sequence>
<evidence type="ECO:0000313" key="1">
    <source>
        <dbReference type="EMBL" id="GFD49949.1"/>
    </source>
</evidence>
<feature type="non-terminal residue" evidence="1">
    <location>
        <position position="1"/>
    </location>
</feature>
<accession>A0A699WSM6</accession>
<gene>
    <name evidence="1" type="ORF">Tci_921918</name>
</gene>
<name>A0A699WSM6_TANCI</name>
<dbReference type="EMBL" id="BKCJ011750490">
    <property type="protein sequence ID" value="GFD49949.1"/>
    <property type="molecule type" value="Genomic_DNA"/>
</dbReference>
<protein>
    <submittedName>
        <fullName evidence="1">Uncharacterized protein</fullName>
    </submittedName>
</protein>
<organism evidence="1">
    <name type="scientific">Tanacetum cinerariifolium</name>
    <name type="common">Dalmatian daisy</name>
    <name type="synonym">Chrysanthemum cinerariifolium</name>
    <dbReference type="NCBI Taxonomy" id="118510"/>
    <lineage>
        <taxon>Eukaryota</taxon>
        <taxon>Viridiplantae</taxon>
        <taxon>Streptophyta</taxon>
        <taxon>Embryophyta</taxon>
        <taxon>Tracheophyta</taxon>
        <taxon>Spermatophyta</taxon>
        <taxon>Magnoliopsida</taxon>
        <taxon>eudicotyledons</taxon>
        <taxon>Gunneridae</taxon>
        <taxon>Pentapetalae</taxon>
        <taxon>asterids</taxon>
        <taxon>campanulids</taxon>
        <taxon>Asterales</taxon>
        <taxon>Asteraceae</taxon>
        <taxon>Asteroideae</taxon>
        <taxon>Anthemideae</taxon>
        <taxon>Anthemidinae</taxon>
        <taxon>Tanacetum</taxon>
    </lineage>
</organism>
<reference evidence="1" key="1">
    <citation type="journal article" date="2019" name="Sci. Rep.">
        <title>Draft genome of Tanacetum cinerariifolium, the natural source of mosquito coil.</title>
        <authorList>
            <person name="Yamashiro T."/>
            <person name="Shiraishi A."/>
            <person name="Satake H."/>
            <person name="Nakayama K."/>
        </authorList>
    </citation>
    <scope>NUCLEOTIDE SEQUENCE</scope>
</reference>
<feature type="non-terminal residue" evidence="1">
    <location>
        <position position="120"/>
    </location>
</feature>